<dbReference type="Pfam" id="PF13424">
    <property type="entry name" value="TPR_12"/>
    <property type="match status" value="1"/>
</dbReference>
<evidence type="ECO:0000256" key="1">
    <source>
        <dbReference type="ARBA" id="ARBA00004123"/>
    </source>
</evidence>
<feature type="repeat" description="ANK" evidence="5">
    <location>
        <begin position="599"/>
        <end position="632"/>
    </location>
</feature>
<keyword evidence="5" id="KW-0040">ANK repeat</keyword>
<dbReference type="InterPro" id="IPR011990">
    <property type="entry name" value="TPR-like_helical_dom_sf"/>
</dbReference>
<dbReference type="Pfam" id="PF12796">
    <property type="entry name" value="Ank_2"/>
    <property type="match status" value="1"/>
</dbReference>
<evidence type="ECO:0000256" key="6">
    <source>
        <dbReference type="SAM" id="MobiDB-lite"/>
    </source>
</evidence>
<keyword evidence="8" id="KW-1185">Reference proteome</keyword>
<evidence type="ECO:0000313" key="8">
    <source>
        <dbReference type="Proteomes" id="UP000324629"/>
    </source>
</evidence>
<dbReference type="Gene3D" id="1.25.40.10">
    <property type="entry name" value="Tetratricopeptide repeat domain"/>
    <property type="match status" value="2"/>
</dbReference>
<dbReference type="GO" id="GO:0043596">
    <property type="term" value="C:nuclear replication fork"/>
    <property type="evidence" value="ECO:0007669"/>
    <property type="project" value="TreeGrafter"/>
</dbReference>
<evidence type="ECO:0000256" key="4">
    <source>
        <dbReference type="ARBA" id="ARBA00023242"/>
    </source>
</evidence>
<reference evidence="7 8" key="1">
    <citation type="journal article" date="2019" name="Gigascience">
        <title>Whole-genome sequence of the oriental lung fluke Paragonimus westermani.</title>
        <authorList>
            <person name="Oey H."/>
            <person name="Zakrzewski M."/>
            <person name="Narain K."/>
            <person name="Devi K.R."/>
            <person name="Agatsuma T."/>
            <person name="Nawaratna S."/>
            <person name="Gobert G.N."/>
            <person name="Jones M.K."/>
            <person name="Ragan M.A."/>
            <person name="McManus D.P."/>
            <person name="Krause L."/>
        </authorList>
    </citation>
    <scope>NUCLEOTIDE SEQUENCE [LARGE SCALE GENOMIC DNA]</scope>
    <source>
        <strain evidence="7 8">IND2009</strain>
    </source>
</reference>
<dbReference type="SMART" id="SM00248">
    <property type="entry name" value="ANK"/>
    <property type="match status" value="3"/>
</dbReference>
<dbReference type="SUPFAM" id="SSF52047">
    <property type="entry name" value="RNI-like"/>
    <property type="match status" value="1"/>
</dbReference>
<evidence type="ECO:0000256" key="5">
    <source>
        <dbReference type="PROSITE-ProRule" id="PRU00023"/>
    </source>
</evidence>
<dbReference type="InterPro" id="IPR036770">
    <property type="entry name" value="Ankyrin_rpt-contain_sf"/>
</dbReference>
<feature type="compositionally biased region" description="Basic and acidic residues" evidence="6">
    <location>
        <begin position="861"/>
        <end position="878"/>
    </location>
</feature>
<dbReference type="PANTHER" id="PTHR46358:SF1">
    <property type="entry name" value="TONSOKU-LIKE PROTEIN"/>
    <property type="match status" value="1"/>
</dbReference>
<keyword evidence="4" id="KW-0539">Nucleus</keyword>
<dbReference type="Gene3D" id="3.80.10.10">
    <property type="entry name" value="Ribonuclease Inhibitor"/>
    <property type="match status" value="1"/>
</dbReference>
<evidence type="ECO:0000313" key="7">
    <source>
        <dbReference type="EMBL" id="KAA3672537.1"/>
    </source>
</evidence>
<evidence type="ECO:0000256" key="2">
    <source>
        <dbReference type="ARBA" id="ARBA00022614"/>
    </source>
</evidence>
<proteinExistence type="predicted"/>
<dbReference type="PANTHER" id="PTHR46358">
    <property type="entry name" value="TONSOKU-LIKE PROTEIN"/>
    <property type="match status" value="1"/>
</dbReference>
<feature type="repeat" description="ANK" evidence="5">
    <location>
        <begin position="668"/>
        <end position="700"/>
    </location>
</feature>
<dbReference type="InterPro" id="IPR002110">
    <property type="entry name" value="Ankyrin_rpt"/>
</dbReference>
<keyword evidence="2" id="KW-0433">Leucine-rich repeat</keyword>
<dbReference type="PROSITE" id="PS50297">
    <property type="entry name" value="ANK_REP_REGION"/>
    <property type="match status" value="2"/>
</dbReference>
<feature type="region of interest" description="Disordered" evidence="6">
    <location>
        <begin position="523"/>
        <end position="544"/>
    </location>
</feature>
<dbReference type="EMBL" id="QNGE01004792">
    <property type="protein sequence ID" value="KAA3672537.1"/>
    <property type="molecule type" value="Genomic_DNA"/>
</dbReference>
<evidence type="ECO:0000256" key="3">
    <source>
        <dbReference type="ARBA" id="ARBA00022737"/>
    </source>
</evidence>
<dbReference type="Proteomes" id="UP000324629">
    <property type="component" value="Unassembled WGS sequence"/>
</dbReference>
<feature type="repeat" description="ANK" evidence="5">
    <location>
        <begin position="633"/>
        <end position="661"/>
    </location>
</feature>
<dbReference type="SUPFAM" id="SSF48403">
    <property type="entry name" value="Ankyrin repeat"/>
    <property type="match status" value="1"/>
</dbReference>
<dbReference type="Gene3D" id="3.10.20.90">
    <property type="entry name" value="Phosphatidylinositol 3-kinase Catalytic Subunit, Chain A, domain 1"/>
    <property type="match status" value="1"/>
</dbReference>
<dbReference type="SUPFAM" id="SSF48452">
    <property type="entry name" value="TPR-like"/>
    <property type="match status" value="2"/>
</dbReference>
<gene>
    <name evidence="7" type="ORF">DEA37_0006072</name>
</gene>
<dbReference type="GO" id="GO:0000724">
    <property type="term" value="P:double-strand break repair via homologous recombination"/>
    <property type="evidence" value="ECO:0007669"/>
    <property type="project" value="TreeGrafter"/>
</dbReference>
<feature type="compositionally biased region" description="Low complexity" evidence="6">
    <location>
        <begin position="756"/>
        <end position="775"/>
    </location>
</feature>
<sequence>MQVKKLVEQRNRCRSLREKANLTLEIAFHLTEQGDHATALGEYIQLLDLWRSMDDKPQCAICHRFLADCYIELGEFDLAIKNTNDYLRLSIENDDKVEQQRAYVTLGRCFLNRAEQMKDGKEIMRNLKSASQALLSSIKLISELTTLLDVCQLGEMRAVSLLNLGKAHSLIIFRKGQVLRALRDRTSANERFLQCVSLARKYGLHKLLFRACYQLCDMALGSTQFSTFTPCSRSSFFEQLNKSPLQKTLEVVRLTLRSSLSKSCSDTESKDLLRNLKEAYANIYLALGQFRKAAKVYRLLKLDSPVSSDACRRFIQKSMLLSDQMQSLPEVTPVSVEEYISVARKHERLGDLYTCVELHGPALLHYQLMLSYAERAHQLMLTESGSAVLESDSTIKLVDAALVSVAEVHRTLGDYDQCAEVYKREIRWSTANGSSTADLAGSWFSLAQAQRLCFPAFLTSVGDCVLVGSECTLDTLTSALQASKQSGSVKLTKEILFEMEDYCKCHNLSEQAANLHRELSNYAQDSSPERPDNSQMEETSECSDDTVVDEDMVTRFIEALSSDSEVESCIGHAEILDELHGERRGTRKGKALCLKTNMKGETPLHVAAIHGDMDHVVKLIEVLSHPVNVVDGAGWLPIHEAAFHDRTEIALYLLDRGARLDDPGCPLDASTPLFEAVHNGSLTTALMLVRRGANLWHRNKRGECLPELLDSWQPTRRCVGTFGQQREVFGELLSAIRERLGGDYDRWCNQPRSSPPDHASTSSSPTSSQGSPSNTILSPPQVKRRRRPRSPSLSDLDGRRDRPTRRRDLRCQDWEELLVDLDATQSTSSYVHKGVNRNTRKPDAVQTYKEAIQAIAGSSSRSEKRTVSETQREFDPKQRKEKRTTPQIAVDDENWLVNDECTSTNKQKTNKTVRSRFELKNIRLSEKPAIKSGTDSPTVGSNRKAPLCDVSHLQNTNVDFSPHAALFTSTQVSSDSPLKTTSTFPPTQIQSSTFSAQPVTSVPSFIPPLSTVHPVERVDRLPSNSQPALSAQGTHGPFSIKVAFADISVLVPVDDSSRSVSWLANEAYRRRQILTSTACSTTSDRANCVRLSTRDGALLLPTDRLLSVVPGLNQLGPVIELLAELIGETAGPPSPLLNPPAATPKLNIGLTNPYAASLGHLQVGGNGLKLSFSSQDTSSSALRSPLSATVGQLATRVTRLDLDSNAISLRGLMHFLDELNQMVNTGSDSTVNSHCSRTVLLPRLQRLSLAHNWFLGASDGEAETEDHDSIFNWLSLIGHFVVAFPKLTHLNLSGCGLGLKQNSYSRTTTLPPSPVSNLSELDLSWNPHLPSESLLTVLSSGCLMGLRSLSLRGCSLPVEQTLHTTLPVTSAQVTASRWLTSGTKKQNLLTTTLSNPLPSSGDGIVRTLSTVILQGLFRLQRLDLGYCQLTKHCLTDLTT</sequence>
<comment type="subcellular location">
    <subcellularLocation>
        <location evidence="1">Nucleus</location>
    </subcellularLocation>
</comment>
<protein>
    <submittedName>
        <fullName evidence="7">NF-kappa-B inhibitor-like protein 2</fullName>
    </submittedName>
</protein>
<feature type="region of interest" description="Disordered" evidence="6">
    <location>
        <begin position="854"/>
        <end position="886"/>
    </location>
</feature>
<comment type="caution">
    <text evidence="7">The sequence shown here is derived from an EMBL/GenBank/DDBJ whole genome shotgun (WGS) entry which is preliminary data.</text>
</comment>
<dbReference type="InterPro" id="IPR032675">
    <property type="entry name" value="LRR_dom_sf"/>
</dbReference>
<dbReference type="PROSITE" id="PS50088">
    <property type="entry name" value="ANK_REPEAT"/>
    <property type="match status" value="3"/>
</dbReference>
<dbReference type="Gene3D" id="1.25.40.20">
    <property type="entry name" value="Ankyrin repeat-containing domain"/>
    <property type="match status" value="1"/>
</dbReference>
<dbReference type="GO" id="GO:0031297">
    <property type="term" value="P:replication fork processing"/>
    <property type="evidence" value="ECO:0007669"/>
    <property type="project" value="TreeGrafter"/>
</dbReference>
<accession>A0A5J4NAN0</accession>
<organism evidence="7 8">
    <name type="scientific">Paragonimus westermani</name>
    <dbReference type="NCBI Taxonomy" id="34504"/>
    <lineage>
        <taxon>Eukaryota</taxon>
        <taxon>Metazoa</taxon>
        <taxon>Spiralia</taxon>
        <taxon>Lophotrochozoa</taxon>
        <taxon>Platyhelminthes</taxon>
        <taxon>Trematoda</taxon>
        <taxon>Digenea</taxon>
        <taxon>Plagiorchiida</taxon>
        <taxon>Troglotremata</taxon>
        <taxon>Troglotrematidae</taxon>
        <taxon>Paragonimus</taxon>
    </lineage>
</organism>
<keyword evidence="3" id="KW-0677">Repeat</keyword>
<name>A0A5J4NAN0_9TREM</name>
<feature type="region of interest" description="Disordered" evidence="6">
    <location>
        <begin position="746"/>
        <end position="804"/>
    </location>
</feature>
<dbReference type="InterPro" id="IPR052311">
    <property type="entry name" value="MMS22L-TONSL_complex_comp"/>
</dbReference>